<keyword evidence="1" id="KW-0378">Hydrolase</keyword>
<dbReference type="PROSITE" id="PS51273">
    <property type="entry name" value="GATASE_TYPE_1"/>
    <property type="match status" value="1"/>
</dbReference>
<dbReference type="SUPFAM" id="SSF52317">
    <property type="entry name" value="Class I glutamine amidotransferase-like"/>
    <property type="match status" value="1"/>
</dbReference>
<dbReference type="PANTHER" id="PTHR43235:SF1">
    <property type="entry name" value="GLUTAMINE AMIDOTRANSFERASE PB2B2.05-RELATED"/>
    <property type="match status" value="1"/>
</dbReference>
<evidence type="ECO:0000313" key="1">
    <source>
        <dbReference type="EMBL" id="HIV74441.1"/>
    </source>
</evidence>
<dbReference type="CDD" id="cd01745">
    <property type="entry name" value="GATase1_2"/>
    <property type="match status" value="1"/>
</dbReference>
<dbReference type="InterPro" id="IPR044668">
    <property type="entry name" value="PuuD-like"/>
</dbReference>
<dbReference type="Gene3D" id="3.40.50.880">
    <property type="match status" value="1"/>
</dbReference>
<reference evidence="1" key="2">
    <citation type="submission" date="2021-04" db="EMBL/GenBank/DDBJ databases">
        <authorList>
            <person name="Gilroy R."/>
        </authorList>
    </citation>
    <scope>NUCLEOTIDE SEQUENCE</scope>
    <source>
        <strain evidence="1">CHK169-2315</strain>
    </source>
</reference>
<dbReference type="GO" id="GO:0005829">
    <property type="term" value="C:cytosol"/>
    <property type="evidence" value="ECO:0007669"/>
    <property type="project" value="TreeGrafter"/>
</dbReference>
<organism evidence="1 2">
    <name type="scientific">Candidatus Pseudogracilibacillus intestinigallinarum</name>
    <dbReference type="NCBI Taxonomy" id="2838742"/>
    <lineage>
        <taxon>Bacteria</taxon>
        <taxon>Bacillati</taxon>
        <taxon>Bacillota</taxon>
        <taxon>Bacilli</taxon>
        <taxon>Bacillales</taxon>
        <taxon>Bacillaceae</taxon>
        <taxon>Pseudogracilibacillus</taxon>
    </lineage>
</organism>
<dbReference type="Pfam" id="PF07722">
    <property type="entry name" value="Peptidase_C26"/>
    <property type="match status" value="1"/>
</dbReference>
<gene>
    <name evidence="1" type="ORF">H9895_05085</name>
</gene>
<reference evidence="1" key="1">
    <citation type="journal article" date="2021" name="PeerJ">
        <title>Extensive microbial diversity within the chicken gut microbiome revealed by metagenomics and culture.</title>
        <authorList>
            <person name="Gilroy R."/>
            <person name="Ravi A."/>
            <person name="Getino M."/>
            <person name="Pursley I."/>
            <person name="Horton D.L."/>
            <person name="Alikhan N.F."/>
            <person name="Baker D."/>
            <person name="Gharbi K."/>
            <person name="Hall N."/>
            <person name="Watson M."/>
            <person name="Adriaenssens E.M."/>
            <person name="Foster-Nyarko E."/>
            <person name="Jarju S."/>
            <person name="Secka A."/>
            <person name="Antonio M."/>
            <person name="Oren A."/>
            <person name="Chaudhuri R.R."/>
            <person name="La Ragione R."/>
            <person name="Hildebrand F."/>
            <person name="Pallen M.J."/>
        </authorList>
    </citation>
    <scope>NUCLEOTIDE SEQUENCE</scope>
    <source>
        <strain evidence="1">CHK169-2315</strain>
    </source>
</reference>
<dbReference type="GO" id="GO:0006598">
    <property type="term" value="P:polyamine catabolic process"/>
    <property type="evidence" value="ECO:0007669"/>
    <property type="project" value="TreeGrafter"/>
</dbReference>
<protein>
    <submittedName>
        <fullName evidence="1">Gamma-glutamyl-gamma-aminobutyrate hydrolase family protein</fullName>
    </submittedName>
</protein>
<dbReference type="AlphaFoldDB" id="A0A9D1TJG0"/>
<name>A0A9D1TJG0_9BACI</name>
<dbReference type="GO" id="GO:0033969">
    <property type="term" value="F:gamma-glutamyl-gamma-aminobutyrate hydrolase activity"/>
    <property type="evidence" value="ECO:0007669"/>
    <property type="project" value="TreeGrafter"/>
</dbReference>
<dbReference type="PANTHER" id="PTHR43235">
    <property type="entry name" value="GLUTAMINE AMIDOTRANSFERASE PB2B2.05-RELATED"/>
    <property type="match status" value="1"/>
</dbReference>
<comment type="caution">
    <text evidence="1">The sequence shown here is derived from an EMBL/GenBank/DDBJ whole genome shotgun (WGS) entry which is preliminary data.</text>
</comment>
<accession>A0A9D1TJG0</accession>
<evidence type="ECO:0000313" key="2">
    <source>
        <dbReference type="Proteomes" id="UP000823937"/>
    </source>
</evidence>
<sequence length="245" mass="28528">MQLLIGITPNMKDDQYNVAQIHSDIMEDLDAIPFILPYVEKEKTIDSVVTKLDGLYVTGGDDIDPTFFNEEPIEGLRYIIRKRDMFEQKLIQKMLQQNKPIFAICRGVQILNIATGGDMYQHIYGQIKKQLLQHEQCANRNHQSHFITIKEGTILYEMMQKKRMKVNSFHHQANRKVKQPMIVSATASDGIIEAIESTAHNFVVGVQWHPEFLYETDIGTRTLYKTFIKKCEERKRSSENRRHTL</sequence>
<dbReference type="EMBL" id="DXHX01000074">
    <property type="protein sequence ID" value="HIV74441.1"/>
    <property type="molecule type" value="Genomic_DNA"/>
</dbReference>
<dbReference type="InterPro" id="IPR029062">
    <property type="entry name" value="Class_I_gatase-like"/>
</dbReference>
<dbReference type="InterPro" id="IPR011697">
    <property type="entry name" value="Peptidase_C26"/>
</dbReference>
<proteinExistence type="predicted"/>
<dbReference type="Proteomes" id="UP000823937">
    <property type="component" value="Unassembled WGS sequence"/>
</dbReference>